<name>A0A7S7M8I8_9ACTN</name>
<protein>
    <submittedName>
        <fullName evidence="1">Uncharacterized protein</fullName>
    </submittedName>
</protein>
<sequence length="148" mass="16005">MLILMSHNSALGLRRAPLHVLVRRYAPACKAQGIQIHRFGLGEVPAGPMLEAAPEVYAAGPEACFAQMAREALRWIRDGSRSPMETVMSRLLYLPEEHGTLAFAAPQLNYEVKLDAVAAAVGGTAACSIDAARKEEKKYSCMSGVVHK</sequence>
<reference evidence="1 2" key="1">
    <citation type="submission" date="2020-10" db="EMBL/GenBank/DDBJ databases">
        <title>Olsenella immobilis sp.nov., isolated from the mud in a fermentation cellar used for the production of Chinese strong-flavoured liquor.</title>
        <authorList>
            <person name="Lu L."/>
        </authorList>
    </citation>
    <scope>NUCLEOTIDE SEQUENCE [LARGE SCALE GENOMIC DNA]</scope>
    <source>
        <strain evidence="1 2">LZLJ-2</strain>
    </source>
</reference>
<gene>
    <name evidence="1" type="ORF">INP52_08485</name>
</gene>
<dbReference type="KEGG" id="tio:INP52_08485"/>
<dbReference type="EMBL" id="CP063767">
    <property type="protein sequence ID" value="QOY60427.1"/>
    <property type="molecule type" value="Genomic_DNA"/>
</dbReference>
<proteinExistence type="predicted"/>
<accession>A0A7S7M8I8</accession>
<organism evidence="1 2">
    <name type="scientific">Thermophilibacter immobilis</name>
    <dbReference type="NCBI Taxonomy" id="2779519"/>
    <lineage>
        <taxon>Bacteria</taxon>
        <taxon>Bacillati</taxon>
        <taxon>Actinomycetota</taxon>
        <taxon>Coriobacteriia</taxon>
        <taxon>Coriobacteriales</taxon>
        <taxon>Atopobiaceae</taxon>
        <taxon>Thermophilibacter</taxon>
    </lineage>
</organism>
<evidence type="ECO:0000313" key="1">
    <source>
        <dbReference type="EMBL" id="QOY60427.1"/>
    </source>
</evidence>
<dbReference type="AlphaFoldDB" id="A0A7S7M8I8"/>
<dbReference type="Proteomes" id="UP000593735">
    <property type="component" value="Chromosome"/>
</dbReference>
<dbReference type="RefSeq" id="WP_194370861.1">
    <property type="nucleotide sequence ID" value="NZ_CP063767.1"/>
</dbReference>
<keyword evidence="2" id="KW-1185">Reference proteome</keyword>
<evidence type="ECO:0000313" key="2">
    <source>
        <dbReference type="Proteomes" id="UP000593735"/>
    </source>
</evidence>